<dbReference type="InterPro" id="IPR000195">
    <property type="entry name" value="Rab-GAP-TBC_dom"/>
</dbReference>
<feature type="domain" description="Rab-GAP TBC" evidence="3">
    <location>
        <begin position="40"/>
        <end position="224"/>
    </location>
</feature>
<dbReference type="EMBL" id="JBCLYO010000001">
    <property type="protein sequence ID" value="KAL0098277.1"/>
    <property type="molecule type" value="Genomic_DNA"/>
</dbReference>
<keyword evidence="5" id="KW-1185">Reference proteome</keyword>
<gene>
    <name evidence="4" type="ORF">J3Q64DRAFT_1605786</name>
</gene>
<dbReference type="Gene3D" id="1.10.10.750">
    <property type="entry name" value="Ypt/Rab-GAP domain of gyp1p, domain 1"/>
    <property type="match status" value="1"/>
</dbReference>
<dbReference type="SMART" id="SM00164">
    <property type="entry name" value="TBC"/>
    <property type="match status" value="1"/>
</dbReference>
<dbReference type="InterPro" id="IPR050302">
    <property type="entry name" value="Rab_GAP_TBC_domain"/>
</dbReference>
<evidence type="ECO:0000256" key="1">
    <source>
        <dbReference type="SAM" id="Coils"/>
    </source>
</evidence>
<feature type="coiled-coil region" evidence="1">
    <location>
        <begin position="445"/>
        <end position="472"/>
    </location>
</feature>
<feature type="coiled-coil region" evidence="1">
    <location>
        <begin position="527"/>
        <end position="554"/>
    </location>
</feature>
<dbReference type="Gene3D" id="1.10.472.80">
    <property type="entry name" value="Ypt/Rab-GAP domain of gyp1p, domain 3"/>
    <property type="match status" value="1"/>
</dbReference>
<comment type="caution">
    <text evidence="4">The sequence shown here is derived from an EMBL/GenBank/DDBJ whole genome shotgun (WGS) entry which is preliminary data.</text>
</comment>
<accession>A0ABR3BHD0</accession>
<evidence type="ECO:0000313" key="4">
    <source>
        <dbReference type="EMBL" id="KAL0098277.1"/>
    </source>
</evidence>
<feature type="region of interest" description="Disordered" evidence="2">
    <location>
        <begin position="321"/>
        <end position="342"/>
    </location>
</feature>
<dbReference type="PROSITE" id="PS50086">
    <property type="entry name" value="TBC_RABGAP"/>
    <property type="match status" value="1"/>
</dbReference>
<evidence type="ECO:0000256" key="2">
    <source>
        <dbReference type="SAM" id="MobiDB-lite"/>
    </source>
</evidence>
<evidence type="ECO:0000259" key="3">
    <source>
        <dbReference type="PROSITE" id="PS50086"/>
    </source>
</evidence>
<name>A0ABR3BHD0_PHYBL</name>
<dbReference type="SUPFAM" id="SSF47923">
    <property type="entry name" value="Ypt/Rab-GAP domain of gyp1p"/>
    <property type="match status" value="2"/>
</dbReference>
<dbReference type="InterPro" id="IPR035969">
    <property type="entry name" value="Rab-GAP_TBC_sf"/>
</dbReference>
<protein>
    <submittedName>
        <fullName evidence="4">Rab-GTPase-TBC domain-containing protein</fullName>
    </submittedName>
</protein>
<keyword evidence="1" id="KW-0175">Coiled coil</keyword>
<feature type="non-terminal residue" evidence="4">
    <location>
        <position position="1"/>
    </location>
</feature>
<dbReference type="Pfam" id="PF00566">
    <property type="entry name" value="RabGAP-TBC"/>
    <property type="match status" value="1"/>
</dbReference>
<evidence type="ECO:0000313" key="5">
    <source>
        <dbReference type="Proteomes" id="UP001448207"/>
    </source>
</evidence>
<dbReference type="PANTHER" id="PTHR47219:SF9">
    <property type="entry name" value="GTPASE ACTIVATING PROTEIN AND CENTROSOME-ASSOCIATED, ISOFORM B"/>
    <property type="match status" value="1"/>
</dbReference>
<dbReference type="Gene3D" id="1.10.8.270">
    <property type="entry name" value="putative rabgap domain of human tbc1 domain family member 14 like domains"/>
    <property type="match status" value="1"/>
</dbReference>
<dbReference type="PANTHER" id="PTHR47219">
    <property type="entry name" value="RAB GTPASE-ACTIVATING PROTEIN 1-LIKE"/>
    <property type="match status" value="1"/>
</dbReference>
<dbReference type="Proteomes" id="UP001448207">
    <property type="component" value="Unassembled WGS sequence"/>
</dbReference>
<organism evidence="4 5">
    <name type="scientific">Phycomyces blakesleeanus</name>
    <dbReference type="NCBI Taxonomy" id="4837"/>
    <lineage>
        <taxon>Eukaryota</taxon>
        <taxon>Fungi</taxon>
        <taxon>Fungi incertae sedis</taxon>
        <taxon>Mucoromycota</taxon>
        <taxon>Mucoromycotina</taxon>
        <taxon>Mucoromycetes</taxon>
        <taxon>Mucorales</taxon>
        <taxon>Phycomycetaceae</taxon>
        <taxon>Phycomyces</taxon>
    </lineage>
</organism>
<reference evidence="4 5" key="1">
    <citation type="submission" date="2024-04" db="EMBL/GenBank/DDBJ databases">
        <title>Symmetric and asymmetric DNA N6-adenine methylation regulates different biological responses in Mucorales.</title>
        <authorList>
            <consortium name="Lawrence Berkeley National Laboratory"/>
            <person name="Lax C."/>
            <person name="Mondo S.J."/>
            <person name="Osorio-Concepcion M."/>
            <person name="Muszewska A."/>
            <person name="Corrochano-Luque M."/>
            <person name="Gutierrez G."/>
            <person name="Riley R."/>
            <person name="Lipzen A."/>
            <person name="Guo J."/>
            <person name="Hundley H."/>
            <person name="Amirebrahimi M."/>
            <person name="Ng V."/>
            <person name="Lorenzo-Gutierrez D."/>
            <person name="Binder U."/>
            <person name="Yang J."/>
            <person name="Song Y."/>
            <person name="Canovas D."/>
            <person name="Navarro E."/>
            <person name="Freitag M."/>
            <person name="Gabaldon T."/>
            <person name="Grigoriev I.V."/>
            <person name="Corrochano L.M."/>
            <person name="Nicolas F.E."/>
            <person name="Garre V."/>
        </authorList>
    </citation>
    <scope>NUCLEOTIDE SEQUENCE [LARGE SCALE GENOMIC DNA]</scope>
    <source>
        <strain evidence="4 5">L51</strain>
    </source>
</reference>
<sequence>EEDKQTKEEIDCDFWEPIIQCFDYFASKLPRLLSVKLGAGIPAKVRGLVWQAMCKSGSLHLETVYGQLCSEKSPQERIIKRDLARTFPRIEMFKQEDGPGQISMRRILEAYSLYDADVGYCQGLAFLVGPLLMNAKEKAFCVFVRLMETYEMRTMFTHNMEGLQLRLYQFSSLLSELLPEVAAHLDTHAVHAAMYASQWFLTLFAYAFPMDLVTRIYDIVFAEGAAETIMRVAIAMLKRSQETILAEDEFENLLDIVTSRKLCKPYDEDFRAVIQDAMALSKEITREKLDVLSKKYNQGDQDRKISGQALAKRTGFWRRLSIKPPPKNNTKHPSLPPLPPPHLNMQRSISTSSYTKKRWTSHGKESVSGLTSSITMSAISRKSDDEYIGDRKMRKSFSSLRKFSSTDTVPTVDSFSDVVYNSSFAKLKDAFEKLDKEHKATLETLLELKMDKQDVESERDALKMTIIEMERRYNSSKLEKVSDCNTKAAHDRTISSSRSFLSSSSQIKTKEESISQSKELVRIKVENFELNQQVEKVTHELEDVQSKLEMVNESQIALMERLITLQCDMDSLRDEKLTTDYKLQAATQENAALRVHI</sequence>
<proteinExistence type="predicted"/>
<feature type="non-terminal residue" evidence="4">
    <location>
        <position position="597"/>
    </location>
</feature>